<organism evidence="1 2">
    <name type="scientific">Paraburkholderia tuberum</name>
    <dbReference type="NCBI Taxonomy" id="157910"/>
    <lineage>
        <taxon>Bacteria</taxon>
        <taxon>Pseudomonadati</taxon>
        <taxon>Pseudomonadota</taxon>
        <taxon>Betaproteobacteria</taxon>
        <taxon>Burkholderiales</taxon>
        <taxon>Burkholderiaceae</taxon>
        <taxon>Paraburkholderia</taxon>
    </lineage>
</organism>
<evidence type="ECO:0008006" key="3">
    <source>
        <dbReference type="Google" id="ProtNLM"/>
    </source>
</evidence>
<evidence type="ECO:0000313" key="2">
    <source>
        <dbReference type="Proteomes" id="UP000199365"/>
    </source>
</evidence>
<dbReference type="AlphaFoldDB" id="A0A1H1DUJ4"/>
<protein>
    <recommendedName>
        <fullName evidence="3">GIY-YIG domain-containing protein</fullName>
    </recommendedName>
</protein>
<dbReference type="Proteomes" id="UP000199365">
    <property type="component" value="Unassembled WGS sequence"/>
</dbReference>
<keyword evidence="2" id="KW-1185">Reference proteome</keyword>
<sequence>MDPEILAKFKRFGPTELDQVPIKPGVYAWYAKPQIGPADWARAVDANGADFGEQAFRSVLAKHTSRFTPPSLRVAAHNAFRDTWEGRLTPSVYDRHVVAINKKELSEIEANTMKFPKASMEKMLLSERQRGRMTQLLTSAATPLLASPLYIGKSVDLRRRVNDHFADLDKWHQVIQRDPNHRDRIRAALFGSDRNTSVPDIFATRAIASGFSPDNLEVYVLDIAGTLGIPEDSALELAEALEWLLNTWHRPILGRA</sequence>
<proteinExistence type="predicted"/>
<accession>A0A1H1DUJ4</accession>
<evidence type="ECO:0000313" key="1">
    <source>
        <dbReference type="EMBL" id="SDQ80010.1"/>
    </source>
</evidence>
<dbReference type="EMBL" id="FNKX01000001">
    <property type="protein sequence ID" value="SDQ80010.1"/>
    <property type="molecule type" value="Genomic_DNA"/>
</dbReference>
<reference evidence="2" key="1">
    <citation type="submission" date="2016-10" db="EMBL/GenBank/DDBJ databases">
        <authorList>
            <person name="Varghese N."/>
            <person name="Submissions S."/>
        </authorList>
    </citation>
    <scope>NUCLEOTIDE SEQUENCE [LARGE SCALE GENOMIC DNA]</scope>
    <source>
        <strain evidence="2">DUS833</strain>
    </source>
</reference>
<dbReference type="RefSeq" id="WP_090802696.1">
    <property type="nucleotide sequence ID" value="NZ_FNKX01000001.1"/>
</dbReference>
<gene>
    <name evidence="1" type="ORF">SAMN05445850_1779</name>
</gene>
<name>A0A1H1DUJ4_9BURK</name>